<dbReference type="EMBL" id="JACHFE010000010">
    <property type="protein sequence ID" value="MBB5322651.1"/>
    <property type="molecule type" value="Genomic_DNA"/>
</dbReference>
<dbReference type="Gene3D" id="3.40.50.2300">
    <property type="match status" value="2"/>
</dbReference>
<dbReference type="PANTHER" id="PTHR38038:SF1">
    <property type="entry name" value="PENICILLIN-BINDING PROTEIN ACTIVATOR LPOA"/>
    <property type="match status" value="1"/>
</dbReference>
<name>A0A840UIV9_9GAMM</name>
<sequence>MTKSSSILPKPAIVTLIVLLLGGCAGIDLNQHVAQTPEQALALAQDESEPANAQRFLLRMASEFQDRGNHQGARTLLRSSQLDNLPQPLENQRRLLAMASAIELEDADWARTLTADAAADDFLRYPDNLLAKAARLQANTQALAGEPVAAASTLILLGQTDGGIAPQALHDQIWQYLKSAGRSDIEQTADQAIGFETEGWLKLASDLQAPDTSLDDRGRIVRRWQNQWPSHPAAQVPPTELALLADLATSRPEHIVLALPFQGPLSAAGKAIRDGFLAAYYSDETVDREETDIRVLDTSDASFAEHYRELVNTRTDLIVGPLEKEALAGLSAMNTLPVPVLGLNYLPEDKEPPSGLYQYGLSAEDEARQIADRLAQKQLRNLLVLIPEGGWGDRVLKALQTRANERQLRLLDVQRFSGEDNLRTVTADLLGITRSRDRAIGVERTIGMNVEFEPRRRQDAQSIVLVASPTIARQFKPLFAFYYGGDLPVYSPSIIYEGSPNPTRDRDLNRITFTDIPWVLEPELPLRSAASQHLPGKVNGQLGRLFAMGADAWQLSKRLVLLQRIDDASIDGMTGVLTMTPEGAIHRQQLWARIKGGVPELLSSELPAEEQRETETQTQ</sequence>
<dbReference type="InterPro" id="IPR028082">
    <property type="entry name" value="Peripla_BP_I"/>
</dbReference>
<accession>A0A840UIV9</accession>
<gene>
    <name evidence="2" type="ORF">HNR38_003159</name>
</gene>
<dbReference type="GO" id="GO:0031241">
    <property type="term" value="C:periplasmic side of cell outer membrane"/>
    <property type="evidence" value="ECO:0007669"/>
    <property type="project" value="TreeGrafter"/>
</dbReference>
<evidence type="ECO:0000313" key="3">
    <source>
        <dbReference type="Proteomes" id="UP000591735"/>
    </source>
</evidence>
<dbReference type="Pfam" id="PF04348">
    <property type="entry name" value="LppC"/>
    <property type="match status" value="1"/>
</dbReference>
<proteinExistence type="predicted"/>
<reference evidence="2 3" key="1">
    <citation type="submission" date="2020-08" db="EMBL/GenBank/DDBJ databases">
        <title>Genomic Encyclopedia of Type Strains, Phase IV (KMG-IV): sequencing the most valuable type-strain genomes for metagenomic binning, comparative biology and taxonomic classification.</title>
        <authorList>
            <person name="Goeker M."/>
        </authorList>
    </citation>
    <scope>NUCLEOTIDE SEQUENCE [LARGE SCALE GENOMIC DNA]</scope>
    <source>
        <strain evidence="2 3">DSM 22359</strain>
    </source>
</reference>
<organism evidence="2 3">
    <name type="scientific">Marinobacter oulmenensis</name>
    <dbReference type="NCBI Taxonomy" id="643747"/>
    <lineage>
        <taxon>Bacteria</taxon>
        <taxon>Pseudomonadati</taxon>
        <taxon>Pseudomonadota</taxon>
        <taxon>Gammaproteobacteria</taxon>
        <taxon>Pseudomonadales</taxon>
        <taxon>Marinobacteraceae</taxon>
        <taxon>Marinobacter</taxon>
    </lineage>
</organism>
<dbReference type="Proteomes" id="UP000591735">
    <property type="component" value="Unassembled WGS sequence"/>
</dbReference>
<dbReference type="GO" id="GO:0030234">
    <property type="term" value="F:enzyme regulator activity"/>
    <property type="evidence" value="ECO:0007669"/>
    <property type="project" value="TreeGrafter"/>
</dbReference>
<protein>
    <recommendedName>
        <fullName evidence="4">LppC family lipoprotein</fullName>
    </recommendedName>
</protein>
<evidence type="ECO:0008006" key="4">
    <source>
        <dbReference type="Google" id="ProtNLM"/>
    </source>
</evidence>
<dbReference type="Gene3D" id="1.25.40.650">
    <property type="match status" value="1"/>
</dbReference>
<keyword evidence="1" id="KW-0472">Membrane</keyword>
<comment type="caution">
    <text evidence="2">The sequence shown here is derived from an EMBL/GenBank/DDBJ whole genome shotgun (WGS) entry which is preliminary data.</text>
</comment>
<dbReference type="AlphaFoldDB" id="A0A840UIV9"/>
<dbReference type="PANTHER" id="PTHR38038">
    <property type="entry name" value="PENICILLIN-BINDING PROTEIN ACTIVATOR LPOA"/>
    <property type="match status" value="1"/>
</dbReference>
<dbReference type="RefSeq" id="WP_183706085.1">
    <property type="nucleotide sequence ID" value="NZ_JACHFE010000010.1"/>
</dbReference>
<evidence type="ECO:0000256" key="1">
    <source>
        <dbReference type="ARBA" id="ARBA00023136"/>
    </source>
</evidence>
<dbReference type="SUPFAM" id="SSF53822">
    <property type="entry name" value="Periplasmic binding protein-like I"/>
    <property type="match status" value="1"/>
</dbReference>
<keyword evidence="3" id="KW-1185">Reference proteome</keyword>
<dbReference type="PROSITE" id="PS51257">
    <property type="entry name" value="PROKAR_LIPOPROTEIN"/>
    <property type="match status" value="1"/>
</dbReference>
<dbReference type="GO" id="GO:0009252">
    <property type="term" value="P:peptidoglycan biosynthetic process"/>
    <property type="evidence" value="ECO:0007669"/>
    <property type="project" value="TreeGrafter"/>
</dbReference>
<dbReference type="InterPro" id="IPR007443">
    <property type="entry name" value="LpoA"/>
</dbReference>
<dbReference type="CDD" id="cd06339">
    <property type="entry name" value="PBP1_YraM_LppC_lipoprotein-like"/>
    <property type="match status" value="1"/>
</dbReference>
<evidence type="ECO:0000313" key="2">
    <source>
        <dbReference type="EMBL" id="MBB5322651.1"/>
    </source>
</evidence>